<dbReference type="Proteomes" id="UP000245506">
    <property type="component" value="Unassembled WGS sequence"/>
</dbReference>
<dbReference type="InterPro" id="IPR036113">
    <property type="entry name" value="Asp/Glu-ADT_sf_sub_c"/>
</dbReference>
<dbReference type="GO" id="GO:0006412">
    <property type="term" value="P:translation"/>
    <property type="evidence" value="ECO:0007669"/>
    <property type="project" value="UniProtKB-UniRule"/>
</dbReference>
<dbReference type="PANTHER" id="PTHR15004">
    <property type="entry name" value="GLUTAMYL-TRNA(GLN) AMIDOTRANSFERASE SUBUNIT C, MITOCHONDRIAL"/>
    <property type="match status" value="1"/>
</dbReference>
<keyword evidence="1" id="KW-0547">Nucleotide-binding</keyword>
<dbReference type="GO" id="GO:0050567">
    <property type="term" value="F:glutaminyl-tRNA synthase (glutamine-hydrolyzing) activity"/>
    <property type="evidence" value="ECO:0007669"/>
    <property type="project" value="UniProtKB-UniRule"/>
</dbReference>
<name>A0A317CDA2_9GAMM</name>
<reference evidence="2 3" key="1">
    <citation type="submission" date="2018-05" db="EMBL/GenBank/DDBJ databases">
        <title>Leucothrix arctica sp. nov., isolated from Arctic seawater.</title>
        <authorList>
            <person name="Choi A."/>
            <person name="Baek K."/>
        </authorList>
    </citation>
    <scope>NUCLEOTIDE SEQUENCE [LARGE SCALE GENOMIC DNA]</scope>
    <source>
        <strain evidence="2 3">IMCC9719</strain>
    </source>
</reference>
<dbReference type="HAMAP" id="MF_00122">
    <property type="entry name" value="GatC"/>
    <property type="match status" value="1"/>
</dbReference>
<comment type="function">
    <text evidence="1">Allows the formation of correctly charged Asn-tRNA(Asn) or Gln-tRNA(Gln) through the transamidation of misacylated Asp-tRNA(Asn) or Glu-tRNA(Gln) in organisms which lack either or both of asparaginyl-tRNA or glutaminyl-tRNA synthetases. The reaction takes place in the presence of glutamine and ATP through an activated phospho-Asp-tRNA(Asn) or phospho-Glu-tRNA(Gln).</text>
</comment>
<dbReference type="GO" id="GO:0006450">
    <property type="term" value="P:regulation of translational fidelity"/>
    <property type="evidence" value="ECO:0007669"/>
    <property type="project" value="InterPro"/>
</dbReference>
<organism evidence="2 3">
    <name type="scientific">Leucothrix arctica</name>
    <dbReference type="NCBI Taxonomy" id="1481894"/>
    <lineage>
        <taxon>Bacteria</taxon>
        <taxon>Pseudomonadati</taxon>
        <taxon>Pseudomonadota</taxon>
        <taxon>Gammaproteobacteria</taxon>
        <taxon>Thiotrichales</taxon>
        <taxon>Thiotrichaceae</taxon>
        <taxon>Leucothrix</taxon>
    </lineage>
</organism>
<keyword evidence="1" id="KW-0067">ATP-binding</keyword>
<accession>A0A317CDA2</accession>
<comment type="caution">
    <text evidence="2">The sequence shown here is derived from an EMBL/GenBank/DDBJ whole genome shotgun (WGS) entry which is preliminary data.</text>
</comment>
<dbReference type="AlphaFoldDB" id="A0A317CDA2"/>
<dbReference type="EC" id="6.3.5.-" evidence="1"/>
<dbReference type="GO" id="GO:0070681">
    <property type="term" value="P:glutaminyl-tRNAGln biosynthesis via transamidation"/>
    <property type="evidence" value="ECO:0007669"/>
    <property type="project" value="TreeGrafter"/>
</dbReference>
<dbReference type="SUPFAM" id="SSF141000">
    <property type="entry name" value="Glu-tRNAGln amidotransferase C subunit"/>
    <property type="match status" value="1"/>
</dbReference>
<keyword evidence="1" id="KW-0436">Ligase</keyword>
<dbReference type="NCBIfam" id="TIGR00135">
    <property type="entry name" value="gatC"/>
    <property type="match status" value="1"/>
</dbReference>
<comment type="subunit">
    <text evidence="1">Heterotrimer of A, B and C subunits.</text>
</comment>
<comment type="catalytic activity">
    <reaction evidence="1">
        <text>L-aspartyl-tRNA(Asn) + L-glutamine + ATP + H2O = L-asparaginyl-tRNA(Asn) + L-glutamate + ADP + phosphate + 2 H(+)</text>
        <dbReference type="Rhea" id="RHEA:14513"/>
        <dbReference type="Rhea" id="RHEA-COMP:9674"/>
        <dbReference type="Rhea" id="RHEA-COMP:9677"/>
        <dbReference type="ChEBI" id="CHEBI:15377"/>
        <dbReference type="ChEBI" id="CHEBI:15378"/>
        <dbReference type="ChEBI" id="CHEBI:29985"/>
        <dbReference type="ChEBI" id="CHEBI:30616"/>
        <dbReference type="ChEBI" id="CHEBI:43474"/>
        <dbReference type="ChEBI" id="CHEBI:58359"/>
        <dbReference type="ChEBI" id="CHEBI:78515"/>
        <dbReference type="ChEBI" id="CHEBI:78516"/>
        <dbReference type="ChEBI" id="CHEBI:456216"/>
    </reaction>
</comment>
<comment type="similarity">
    <text evidence="1">Belongs to the GatC family.</text>
</comment>
<evidence type="ECO:0000256" key="1">
    <source>
        <dbReference type="HAMAP-Rule" id="MF_00122"/>
    </source>
</evidence>
<proteinExistence type="inferred from homology"/>
<dbReference type="Gene3D" id="1.10.20.60">
    <property type="entry name" value="Glu-tRNAGln amidotransferase C subunit, N-terminal domain"/>
    <property type="match status" value="1"/>
</dbReference>
<protein>
    <recommendedName>
        <fullName evidence="1">Aspartyl/glutamyl-tRNA(Asn/Gln) amidotransferase subunit C</fullName>
        <shortName evidence="1">Asp/Glu-ADT subunit C</shortName>
        <ecNumber evidence="1">6.3.5.-</ecNumber>
    </recommendedName>
</protein>
<dbReference type="PANTHER" id="PTHR15004:SF0">
    <property type="entry name" value="GLUTAMYL-TRNA(GLN) AMIDOTRANSFERASE SUBUNIT C, MITOCHONDRIAL"/>
    <property type="match status" value="1"/>
</dbReference>
<dbReference type="GO" id="GO:0005524">
    <property type="term" value="F:ATP binding"/>
    <property type="evidence" value="ECO:0007669"/>
    <property type="project" value="UniProtKB-KW"/>
</dbReference>
<dbReference type="InterPro" id="IPR003837">
    <property type="entry name" value="GatC"/>
</dbReference>
<keyword evidence="1" id="KW-0648">Protein biosynthesis</keyword>
<dbReference type="GO" id="GO:0050566">
    <property type="term" value="F:asparaginyl-tRNA synthase (glutamine-hydrolyzing) activity"/>
    <property type="evidence" value="ECO:0007669"/>
    <property type="project" value="RHEA"/>
</dbReference>
<dbReference type="GO" id="GO:0016740">
    <property type="term" value="F:transferase activity"/>
    <property type="evidence" value="ECO:0007669"/>
    <property type="project" value="UniProtKB-KW"/>
</dbReference>
<keyword evidence="3" id="KW-1185">Reference proteome</keyword>
<dbReference type="RefSeq" id="WP_109824682.1">
    <property type="nucleotide sequence ID" value="NZ_QGKL01000041.1"/>
</dbReference>
<gene>
    <name evidence="1" type="primary">gatC</name>
    <name evidence="2" type="ORF">DKT75_16260</name>
</gene>
<keyword evidence="2" id="KW-0808">Transferase</keyword>
<sequence>MSLTAADIKKISHLARLAIDDADIEQYTENLSGILGLVEQMEAADVADIEPMANAQDATQRLRDDVVTETNHREKFQALAPVTEAGLYLVPKVLE</sequence>
<evidence type="ECO:0000313" key="3">
    <source>
        <dbReference type="Proteomes" id="UP000245506"/>
    </source>
</evidence>
<dbReference type="OrthoDB" id="9794326at2"/>
<evidence type="ECO:0000313" key="2">
    <source>
        <dbReference type="EMBL" id="PWQ94092.1"/>
    </source>
</evidence>
<comment type="catalytic activity">
    <reaction evidence="1">
        <text>L-glutamyl-tRNA(Gln) + L-glutamine + ATP + H2O = L-glutaminyl-tRNA(Gln) + L-glutamate + ADP + phosphate + H(+)</text>
        <dbReference type="Rhea" id="RHEA:17521"/>
        <dbReference type="Rhea" id="RHEA-COMP:9681"/>
        <dbReference type="Rhea" id="RHEA-COMP:9684"/>
        <dbReference type="ChEBI" id="CHEBI:15377"/>
        <dbReference type="ChEBI" id="CHEBI:15378"/>
        <dbReference type="ChEBI" id="CHEBI:29985"/>
        <dbReference type="ChEBI" id="CHEBI:30616"/>
        <dbReference type="ChEBI" id="CHEBI:43474"/>
        <dbReference type="ChEBI" id="CHEBI:58359"/>
        <dbReference type="ChEBI" id="CHEBI:78520"/>
        <dbReference type="ChEBI" id="CHEBI:78521"/>
        <dbReference type="ChEBI" id="CHEBI:456216"/>
    </reaction>
</comment>
<dbReference type="Pfam" id="PF02686">
    <property type="entry name" value="GatC"/>
    <property type="match status" value="1"/>
</dbReference>
<dbReference type="EMBL" id="QGKL01000041">
    <property type="protein sequence ID" value="PWQ94092.1"/>
    <property type="molecule type" value="Genomic_DNA"/>
</dbReference>